<dbReference type="EMBL" id="CP047121">
    <property type="protein sequence ID" value="QHB51715.1"/>
    <property type="molecule type" value="Genomic_DNA"/>
</dbReference>
<dbReference type="InterPro" id="IPR034746">
    <property type="entry name" value="POTRA"/>
</dbReference>
<dbReference type="HAMAP" id="MF_00912">
    <property type="entry name" value="DivIB"/>
    <property type="match status" value="1"/>
</dbReference>
<dbReference type="PROSITE" id="PS51779">
    <property type="entry name" value="POTRA"/>
    <property type="match status" value="1"/>
</dbReference>
<dbReference type="InterPro" id="IPR050487">
    <property type="entry name" value="FtsQ_DivIB"/>
</dbReference>
<dbReference type="Pfam" id="PF03799">
    <property type="entry name" value="FtsQ_DivIB_C"/>
    <property type="match status" value="1"/>
</dbReference>
<protein>
    <recommendedName>
        <fullName evidence="8">Cell division protein DivIB</fullName>
    </recommendedName>
</protein>
<dbReference type="InterPro" id="IPR026580">
    <property type="entry name" value="DivIB"/>
</dbReference>
<comment type="subcellular location">
    <subcellularLocation>
        <location evidence="8">Cell membrane</location>
        <topology evidence="8">Single-pass type II membrane protein</topology>
    </subcellularLocation>
    <subcellularLocation>
        <location evidence="1">Membrane</location>
    </subcellularLocation>
    <text evidence="8">Localizes to the division septum.</text>
</comment>
<name>A0A6P1E7S5_LENHI</name>
<dbReference type="GO" id="GO:0043093">
    <property type="term" value="P:FtsZ-dependent cytokinesis"/>
    <property type="evidence" value="ECO:0007669"/>
    <property type="project" value="UniProtKB-UniRule"/>
</dbReference>
<dbReference type="PANTHER" id="PTHR37820">
    <property type="entry name" value="CELL DIVISION PROTEIN DIVIB"/>
    <property type="match status" value="1"/>
</dbReference>
<feature type="transmembrane region" description="Helical" evidence="8">
    <location>
        <begin position="48"/>
        <end position="66"/>
    </location>
</feature>
<keyword evidence="6 8" id="KW-0472">Membrane</keyword>
<evidence type="ECO:0000256" key="3">
    <source>
        <dbReference type="ARBA" id="ARBA00022618"/>
    </source>
</evidence>
<feature type="region of interest" description="Disordered" evidence="9">
    <location>
        <begin position="1"/>
        <end position="30"/>
    </location>
</feature>
<evidence type="ECO:0000256" key="2">
    <source>
        <dbReference type="ARBA" id="ARBA00022475"/>
    </source>
</evidence>
<evidence type="ECO:0000256" key="4">
    <source>
        <dbReference type="ARBA" id="ARBA00022692"/>
    </source>
</evidence>
<evidence type="ECO:0000313" key="12">
    <source>
        <dbReference type="Proteomes" id="UP000465035"/>
    </source>
</evidence>
<evidence type="ECO:0000256" key="5">
    <source>
        <dbReference type="ARBA" id="ARBA00022989"/>
    </source>
</evidence>
<feature type="compositionally biased region" description="Polar residues" evidence="9">
    <location>
        <begin position="15"/>
        <end position="27"/>
    </location>
</feature>
<dbReference type="Proteomes" id="UP000465035">
    <property type="component" value="Chromosome"/>
</dbReference>
<sequence>MGRKNDHDEELTPWQKASGQSSLGTNSPKKKIKRRLVKDYQIRNFRRMWPFIIIFLMIICAMGFLISPISRVKSIKISGNEIVSIKQIKHYSPVKKGMSLFGVWGKTDKLAGELKNRSQRMQSVKINLVNFNRIHIKVEEYPTIGYLYTDGGYQPILKSGVIIKNKVLNPRDGFPVLKKFKNPRTLRRTIRQYRRISPPVRAAINTISYSPVKSNRDRVYLQMNDGNKVFASISSFGDKMDYYPSINAKLKVKSIINLEVGAYSYPLTKHESKVKS</sequence>
<dbReference type="InterPro" id="IPR005548">
    <property type="entry name" value="Cell_div_FtsQ/DivIB_C"/>
</dbReference>
<dbReference type="Pfam" id="PF08478">
    <property type="entry name" value="POTRA_1"/>
    <property type="match status" value="1"/>
</dbReference>
<evidence type="ECO:0000256" key="7">
    <source>
        <dbReference type="ARBA" id="ARBA00023306"/>
    </source>
</evidence>
<dbReference type="Gene3D" id="3.40.50.10960">
    <property type="match status" value="1"/>
</dbReference>
<evidence type="ECO:0000259" key="10">
    <source>
        <dbReference type="PROSITE" id="PS51779"/>
    </source>
</evidence>
<comment type="function">
    <text evidence="8">Cell division protein that may be involved in stabilizing or promoting the assembly of the division complex.</text>
</comment>
<gene>
    <name evidence="8" type="primary">divIB</name>
    <name evidence="11" type="ORF">GQR93_05635</name>
</gene>
<dbReference type="GO" id="GO:0005886">
    <property type="term" value="C:plasma membrane"/>
    <property type="evidence" value="ECO:0007669"/>
    <property type="project" value="UniProtKB-SubCell"/>
</dbReference>
<keyword evidence="3 8" id="KW-0132">Cell division</keyword>
<dbReference type="GO" id="GO:0032153">
    <property type="term" value="C:cell division site"/>
    <property type="evidence" value="ECO:0007669"/>
    <property type="project" value="UniProtKB-UniRule"/>
</dbReference>
<proteinExistence type="inferred from homology"/>
<evidence type="ECO:0000256" key="1">
    <source>
        <dbReference type="ARBA" id="ARBA00004370"/>
    </source>
</evidence>
<keyword evidence="2 8" id="KW-1003">Cell membrane</keyword>
<comment type="similarity">
    <text evidence="8">Belongs to the FtsQ/DivIB family. DivIB subfamily.</text>
</comment>
<dbReference type="GeneID" id="69057834"/>
<reference evidence="11 12" key="1">
    <citation type="submission" date="2019-12" db="EMBL/GenBank/DDBJ databases">
        <title>Lactobacillus hilgardii FLUB.</title>
        <authorList>
            <person name="Gustaw K."/>
        </authorList>
    </citation>
    <scope>NUCLEOTIDE SEQUENCE [LARGE SCALE GENOMIC DNA]</scope>
    <source>
        <strain evidence="11 12">FLUB</strain>
    </source>
</reference>
<feature type="domain" description="POTRA" evidence="10">
    <location>
        <begin position="70"/>
        <end position="141"/>
    </location>
</feature>
<evidence type="ECO:0000256" key="6">
    <source>
        <dbReference type="ARBA" id="ARBA00023136"/>
    </source>
</evidence>
<evidence type="ECO:0000256" key="9">
    <source>
        <dbReference type="SAM" id="MobiDB-lite"/>
    </source>
</evidence>
<evidence type="ECO:0000256" key="8">
    <source>
        <dbReference type="HAMAP-Rule" id="MF_00912"/>
    </source>
</evidence>
<organism evidence="11 12">
    <name type="scientific">Lentilactobacillus hilgardii</name>
    <name type="common">Lactobacillus hilgardii</name>
    <dbReference type="NCBI Taxonomy" id="1588"/>
    <lineage>
        <taxon>Bacteria</taxon>
        <taxon>Bacillati</taxon>
        <taxon>Bacillota</taxon>
        <taxon>Bacilli</taxon>
        <taxon>Lactobacillales</taxon>
        <taxon>Lactobacillaceae</taxon>
        <taxon>Lentilactobacillus</taxon>
    </lineage>
</organism>
<keyword evidence="7 8" id="KW-0131">Cell cycle</keyword>
<accession>A0A6P1E7S5</accession>
<keyword evidence="4 8" id="KW-0812">Transmembrane</keyword>
<evidence type="ECO:0000313" key="11">
    <source>
        <dbReference type="EMBL" id="QHB51715.1"/>
    </source>
</evidence>
<keyword evidence="5 8" id="KW-1133">Transmembrane helix</keyword>
<dbReference type="PANTHER" id="PTHR37820:SF1">
    <property type="entry name" value="CELL DIVISION PROTEIN FTSQ"/>
    <property type="match status" value="1"/>
</dbReference>
<dbReference type="InterPro" id="IPR013685">
    <property type="entry name" value="POTRA_FtsQ_type"/>
</dbReference>
<dbReference type="RefSeq" id="WP_003555142.1">
    <property type="nucleotide sequence ID" value="NZ_CABKOL010000095.1"/>
</dbReference>
<dbReference type="AlphaFoldDB" id="A0A6P1E7S5"/>